<proteinExistence type="predicted"/>
<gene>
    <name evidence="1" type="ORF">NBG84_21085</name>
</gene>
<keyword evidence="2" id="KW-1185">Reference proteome</keyword>
<evidence type="ECO:0000313" key="1">
    <source>
        <dbReference type="EMBL" id="MCM2390763.1"/>
    </source>
</evidence>
<organism evidence="1 2">
    <name type="scientific">Streptomyces albipurpureus</name>
    <dbReference type="NCBI Taxonomy" id="2897419"/>
    <lineage>
        <taxon>Bacteria</taxon>
        <taxon>Bacillati</taxon>
        <taxon>Actinomycetota</taxon>
        <taxon>Actinomycetes</taxon>
        <taxon>Kitasatosporales</taxon>
        <taxon>Streptomycetaceae</taxon>
        <taxon>Streptomyces</taxon>
    </lineage>
</organism>
<reference evidence="1" key="1">
    <citation type="submission" date="2022-06" db="EMBL/GenBank/DDBJ databases">
        <title>Genome public.</title>
        <authorList>
            <person name="Sun Q."/>
        </authorList>
    </citation>
    <scope>NUCLEOTIDE SEQUENCE</scope>
    <source>
        <strain evidence="1">CWNU-1</strain>
    </source>
</reference>
<evidence type="ECO:0000313" key="2">
    <source>
        <dbReference type="Proteomes" id="UP001431429"/>
    </source>
</evidence>
<dbReference type="EMBL" id="JAMQAW010000025">
    <property type="protein sequence ID" value="MCM2390763.1"/>
    <property type="molecule type" value="Genomic_DNA"/>
</dbReference>
<protein>
    <submittedName>
        <fullName evidence="1">Uncharacterized protein</fullName>
    </submittedName>
</protein>
<accession>A0ABT0UQ98</accession>
<dbReference type="Proteomes" id="UP001431429">
    <property type="component" value="Unassembled WGS sequence"/>
</dbReference>
<name>A0ABT0UQ98_9ACTN</name>
<sequence length="112" mass="11358">MAAAGMASKCARTLPPAAGEEAGLRPGATNHQFAAPLILPFTPNGIRTTLATITGGLGYSPTRTAAAVAVIAAVYGAWFQELAGLGPDLVAVPAELVRDDFVDRGPGPFLGR</sequence>
<comment type="caution">
    <text evidence="1">The sequence shown here is derived from an EMBL/GenBank/DDBJ whole genome shotgun (WGS) entry which is preliminary data.</text>
</comment>
<dbReference type="RefSeq" id="WP_250921088.1">
    <property type="nucleotide sequence ID" value="NZ_JAMQAW010000025.1"/>
</dbReference>